<evidence type="ECO:0000313" key="2">
    <source>
        <dbReference type="Proteomes" id="UP000799766"/>
    </source>
</evidence>
<name>A0A6A6NP06_9PEZI</name>
<keyword evidence="2" id="KW-1185">Reference proteome</keyword>
<dbReference type="AlphaFoldDB" id="A0A6A6NP06"/>
<accession>A0A6A6NP06</accession>
<proteinExistence type="predicted"/>
<dbReference type="EMBL" id="MU001697">
    <property type="protein sequence ID" value="KAF2453451.1"/>
    <property type="molecule type" value="Genomic_DNA"/>
</dbReference>
<gene>
    <name evidence="1" type="ORF">BDY21DRAFT_125631</name>
</gene>
<sequence>MSRLIVSRVLCCSMTAFYRLTVWGMMSGSLGRCSTPSPPRRRIRAGCLSSQLRPHESLRLIRRSFSADWAVWADDSGRSVHATTRLGCWRTGASDW</sequence>
<organism evidence="1 2">
    <name type="scientific">Lineolata rhizophorae</name>
    <dbReference type="NCBI Taxonomy" id="578093"/>
    <lineage>
        <taxon>Eukaryota</taxon>
        <taxon>Fungi</taxon>
        <taxon>Dikarya</taxon>
        <taxon>Ascomycota</taxon>
        <taxon>Pezizomycotina</taxon>
        <taxon>Dothideomycetes</taxon>
        <taxon>Dothideomycetes incertae sedis</taxon>
        <taxon>Lineolatales</taxon>
        <taxon>Lineolataceae</taxon>
        <taxon>Lineolata</taxon>
    </lineage>
</organism>
<protein>
    <submittedName>
        <fullName evidence="1">Uncharacterized protein</fullName>
    </submittedName>
</protein>
<evidence type="ECO:0000313" key="1">
    <source>
        <dbReference type="EMBL" id="KAF2453451.1"/>
    </source>
</evidence>
<reference evidence="1" key="1">
    <citation type="journal article" date="2020" name="Stud. Mycol.">
        <title>101 Dothideomycetes genomes: a test case for predicting lifestyles and emergence of pathogens.</title>
        <authorList>
            <person name="Haridas S."/>
            <person name="Albert R."/>
            <person name="Binder M."/>
            <person name="Bloem J."/>
            <person name="Labutti K."/>
            <person name="Salamov A."/>
            <person name="Andreopoulos B."/>
            <person name="Baker S."/>
            <person name="Barry K."/>
            <person name="Bills G."/>
            <person name="Bluhm B."/>
            <person name="Cannon C."/>
            <person name="Castanera R."/>
            <person name="Culley D."/>
            <person name="Daum C."/>
            <person name="Ezra D."/>
            <person name="Gonzalez J."/>
            <person name="Henrissat B."/>
            <person name="Kuo A."/>
            <person name="Liang C."/>
            <person name="Lipzen A."/>
            <person name="Lutzoni F."/>
            <person name="Magnuson J."/>
            <person name="Mondo S."/>
            <person name="Nolan M."/>
            <person name="Ohm R."/>
            <person name="Pangilinan J."/>
            <person name="Park H.-J."/>
            <person name="Ramirez L."/>
            <person name="Alfaro M."/>
            <person name="Sun H."/>
            <person name="Tritt A."/>
            <person name="Yoshinaga Y."/>
            <person name="Zwiers L.-H."/>
            <person name="Turgeon B."/>
            <person name="Goodwin S."/>
            <person name="Spatafora J."/>
            <person name="Crous P."/>
            <person name="Grigoriev I."/>
        </authorList>
    </citation>
    <scope>NUCLEOTIDE SEQUENCE</scope>
    <source>
        <strain evidence="1">ATCC 16933</strain>
    </source>
</reference>
<dbReference type="Proteomes" id="UP000799766">
    <property type="component" value="Unassembled WGS sequence"/>
</dbReference>